<dbReference type="Proteomes" id="UP000218785">
    <property type="component" value="Plasmid plasmid1"/>
</dbReference>
<name>A0A1Z4NBB6_9CYAN</name>
<keyword evidence="1" id="KW-0614">Plasmid</keyword>
<geneLocation type="plasmid" evidence="2">
    <name>Plasmid1 dna</name>
</geneLocation>
<evidence type="ECO:0000313" key="1">
    <source>
        <dbReference type="EMBL" id="BAZ03014.1"/>
    </source>
</evidence>
<gene>
    <name evidence="1" type="ORF">NIES37_70270</name>
</gene>
<dbReference type="RefSeq" id="WP_096584812.1">
    <property type="nucleotide sequence ID" value="NZ_CAWNJS010000002.1"/>
</dbReference>
<proteinExistence type="predicted"/>
<dbReference type="EMBL" id="AP018249">
    <property type="protein sequence ID" value="BAZ03014.1"/>
    <property type="molecule type" value="Genomic_DNA"/>
</dbReference>
<dbReference type="KEGG" id="ttq:NIES37_70270"/>
<reference evidence="1 2" key="1">
    <citation type="submission" date="2017-06" db="EMBL/GenBank/DDBJ databases">
        <title>Genome sequencing of cyanobaciteial culture collection at National Institute for Environmental Studies (NIES).</title>
        <authorList>
            <person name="Hirose Y."/>
            <person name="Shimura Y."/>
            <person name="Fujisawa T."/>
            <person name="Nakamura Y."/>
            <person name="Kawachi M."/>
        </authorList>
    </citation>
    <scope>NUCLEOTIDE SEQUENCE [LARGE SCALE GENOMIC DNA]</scope>
    <source>
        <strain evidence="1 2">NIES-37</strain>
        <plasmid evidence="2">Plasmid1 dna</plasmid>
    </source>
</reference>
<protein>
    <submittedName>
        <fullName evidence="1">Hemolysin-type calcium-binding region</fullName>
    </submittedName>
</protein>
<keyword evidence="2" id="KW-1185">Reference proteome</keyword>
<organism evidence="1 2">
    <name type="scientific">Tolypothrix tenuis PCC 7101</name>
    <dbReference type="NCBI Taxonomy" id="231146"/>
    <lineage>
        <taxon>Bacteria</taxon>
        <taxon>Bacillati</taxon>
        <taxon>Cyanobacteriota</taxon>
        <taxon>Cyanophyceae</taxon>
        <taxon>Nostocales</taxon>
        <taxon>Tolypothrichaceae</taxon>
        <taxon>Tolypothrix</taxon>
    </lineage>
</organism>
<accession>A0A1Z4NBB6</accession>
<sequence length="130" mass="13862">MSQSHPRHISVYLTVPQVAQSLELSPHWIYDRIVDFVTGIDKILLDQTTFTTLTNTANGSLTASEFAVIDESVNGATVVGASIARIVFNRFNGDLFYNPDGATAGLGLGGYFAKLSGVSSMSATDFALQA</sequence>
<dbReference type="AlphaFoldDB" id="A0A1Z4NBB6"/>
<evidence type="ECO:0000313" key="2">
    <source>
        <dbReference type="Proteomes" id="UP000218785"/>
    </source>
</evidence>